<dbReference type="InterPro" id="IPR022380">
    <property type="entry name" value="Glu-Q_tRNA(Asp)_Synthase"/>
</dbReference>
<keyword evidence="4" id="KW-0862">Zinc</keyword>
<dbReference type="PRINTS" id="PR00987">
    <property type="entry name" value="TRNASYNTHGLU"/>
</dbReference>
<keyword evidence="5 7" id="KW-0067">ATP-binding</keyword>
<evidence type="ECO:0000256" key="2">
    <source>
        <dbReference type="ARBA" id="ARBA00022723"/>
    </source>
</evidence>
<comment type="similarity">
    <text evidence="7">Belongs to the class-I aminoacyl-tRNA synthetase family.</text>
</comment>
<feature type="domain" description="Glutamyl/glutaminyl-tRNA synthetase class Ib catalytic" evidence="8">
    <location>
        <begin position="5"/>
        <end position="287"/>
    </location>
</feature>
<dbReference type="PANTHER" id="PTHR43311:SF1">
    <property type="entry name" value="GLUTAMYL-Q TRNA(ASP) SYNTHETASE"/>
    <property type="match status" value="1"/>
</dbReference>
<accession>A0A936K5K4</accession>
<dbReference type="GO" id="GO:0006424">
    <property type="term" value="P:glutamyl-tRNA aminoacylation"/>
    <property type="evidence" value="ECO:0007669"/>
    <property type="project" value="InterPro"/>
</dbReference>
<evidence type="ECO:0000256" key="4">
    <source>
        <dbReference type="ARBA" id="ARBA00022833"/>
    </source>
</evidence>
<comment type="caution">
    <text evidence="9">The sequence shown here is derived from an EMBL/GenBank/DDBJ whole genome shotgun (WGS) entry which is preliminary data.</text>
</comment>
<dbReference type="GO" id="GO:0005524">
    <property type="term" value="F:ATP binding"/>
    <property type="evidence" value="ECO:0007669"/>
    <property type="project" value="UniProtKB-KW"/>
</dbReference>
<dbReference type="GO" id="GO:0008270">
    <property type="term" value="F:zinc ion binding"/>
    <property type="evidence" value="ECO:0007669"/>
    <property type="project" value="InterPro"/>
</dbReference>
<reference evidence="9 10" key="1">
    <citation type="submission" date="2020-10" db="EMBL/GenBank/DDBJ databases">
        <title>Connecting structure to function with the recovery of over 1000 high-quality activated sludge metagenome-assembled genomes encoding full-length rRNA genes using long-read sequencing.</title>
        <authorList>
            <person name="Singleton C.M."/>
            <person name="Petriglieri F."/>
            <person name="Kristensen J.M."/>
            <person name="Kirkegaard R.H."/>
            <person name="Michaelsen T.Y."/>
            <person name="Andersen M.H."/>
            <person name="Karst S.M."/>
            <person name="Dueholm M.S."/>
            <person name="Nielsen P.H."/>
            <person name="Albertsen M."/>
        </authorList>
    </citation>
    <scope>NUCLEOTIDE SEQUENCE [LARGE SCALE GENOMIC DNA]</scope>
    <source>
        <strain evidence="9">OdNE_18-Q3-R46-58_MAXAC.008</strain>
    </source>
</reference>
<proteinExistence type="inferred from homology"/>
<dbReference type="NCBIfam" id="TIGR03838">
    <property type="entry name" value="queuosine_YadB"/>
    <property type="match status" value="1"/>
</dbReference>
<dbReference type="GO" id="GO:0005829">
    <property type="term" value="C:cytosol"/>
    <property type="evidence" value="ECO:0007669"/>
    <property type="project" value="TreeGrafter"/>
</dbReference>
<dbReference type="InterPro" id="IPR049940">
    <property type="entry name" value="GluQ/Sye"/>
</dbReference>
<dbReference type="Proteomes" id="UP000709959">
    <property type="component" value="Unassembled WGS sequence"/>
</dbReference>
<keyword evidence="3 7" id="KW-0547">Nucleotide-binding</keyword>
<dbReference type="EMBL" id="JADKCH010000005">
    <property type="protein sequence ID" value="MBK8572598.1"/>
    <property type="molecule type" value="Genomic_DNA"/>
</dbReference>
<dbReference type="GO" id="GO:0004818">
    <property type="term" value="F:glutamate-tRNA ligase activity"/>
    <property type="evidence" value="ECO:0007669"/>
    <property type="project" value="TreeGrafter"/>
</dbReference>
<dbReference type="PROSITE" id="PS00178">
    <property type="entry name" value="AA_TRNA_LIGASE_I"/>
    <property type="match status" value="1"/>
</dbReference>
<keyword evidence="1 7" id="KW-0436">Ligase</keyword>
<evidence type="ECO:0000256" key="1">
    <source>
        <dbReference type="ARBA" id="ARBA00022598"/>
    </source>
</evidence>
<evidence type="ECO:0000256" key="3">
    <source>
        <dbReference type="ARBA" id="ARBA00022741"/>
    </source>
</evidence>
<keyword evidence="2" id="KW-0479">Metal-binding</keyword>
<evidence type="ECO:0000256" key="6">
    <source>
        <dbReference type="ARBA" id="ARBA00023146"/>
    </source>
</evidence>
<keyword evidence="6 7" id="KW-0030">Aminoacyl-tRNA synthetase</keyword>
<organism evidence="9 10">
    <name type="scientific">Candidatus Geothrix odensensis</name>
    <dbReference type="NCBI Taxonomy" id="2954440"/>
    <lineage>
        <taxon>Bacteria</taxon>
        <taxon>Pseudomonadati</taxon>
        <taxon>Acidobacteriota</taxon>
        <taxon>Holophagae</taxon>
        <taxon>Holophagales</taxon>
        <taxon>Holophagaceae</taxon>
        <taxon>Geothrix</taxon>
    </lineage>
</organism>
<dbReference type="NCBIfam" id="NF004314">
    <property type="entry name" value="PRK05710.1-3"/>
    <property type="match status" value="1"/>
</dbReference>
<dbReference type="PANTHER" id="PTHR43311">
    <property type="entry name" value="GLUTAMATE--TRNA LIGASE"/>
    <property type="match status" value="1"/>
</dbReference>
<gene>
    <name evidence="9" type="primary">gluQ</name>
    <name evidence="9" type="ORF">IPN91_08090</name>
</gene>
<dbReference type="InterPro" id="IPR014729">
    <property type="entry name" value="Rossmann-like_a/b/a_fold"/>
</dbReference>
<sequence length="329" mass="35254">MTLGRFAPSPTGVLHLGNLRTALASWLSARRAGGRWIVRMEDVDGPRCRRDLGEDQLRDLAALGLESDATVLWQSDRSAAYREALAALHRASRLYPCRCTRKDLQLLASAPHTEDGLRPYPGRCRGRVWEGFEAVSAGSSRASGGGLGGHPEQSEQAVPPDGFVALRLCLPDGAVAWEDRLLGPQVDDPATLTGDPLLFRRDGCFAYHLAVVTDDGAQGVTEVVRGADLRSVTATQIRLQEALGLPRPSYAHLGMVAAPDGSRLGKRAGALGLAALVSRGIPSEEIIGWLGWSLGCLGRPEPCAAADLIQGFDWTQVPTEEVRVPAVWT</sequence>
<dbReference type="InterPro" id="IPR000924">
    <property type="entry name" value="Glu/Gln-tRNA-synth"/>
</dbReference>
<evidence type="ECO:0000256" key="7">
    <source>
        <dbReference type="RuleBase" id="RU363037"/>
    </source>
</evidence>
<evidence type="ECO:0000313" key="10">
    <source>
        <dbReference type="Proteomes" id="UP000709959"/>
    </source>
</evidence>
<protein>
    <submittedName>
        <fullName evidence="9">tRNA glutamyl-Q(34) synthetase GluQRS</fullName>
    </submittedName>
</protein>
<evidence type="ECO:0000259" key="8">
    <source>
        <dbReference type="Pfam" id="PF00749"/>
    </source>
</evidence>
<dbReference type="GO" id="GO:0006400">
    <property type="term" value="P:tRNA modification"/>
    <property type="evidence" value="ECO:0007669"/>
    <property type="project" value="InterPro"/>
</dbReference>
<evidence type="ECO:0000256" key="5">
    <source>
        <dbReference type="ARBA" id="ARBA00022840"/>
    </source>
</evidence>
<dbReference type="Pfam" id="PF00749">
    <property type="entry name" value="tRNA-synt_1c"/>
    <property type="match status" value="1"/>
</dbReference>
<evidence type="ECO:0000313" key="9">
    <source>
        <dbReference type="EMBL" id="MBK8572598.1"/>
    </source>
</evidence>
<dbReference type="InterPro" id="IPR001412">
    <property type="entry name" value="aa-tRNA-synth_I_CS"/>
</dbReference>
<dbReference type="SUPFAM" id="SSF52374">
    <property type="entry name" value="Nucleotidylyl transferase"/>
    <property type="match status" value="1"/>
</dbReference>
<dbReference type="InterPro" id="IPR020058">
    <property type="entry name" value="Glu/Gln-tRNA-synth_Ib_cat-dom"/>
</dbReference>
<name>A0A936K5K4_9BACT</name>
<dbReference type="AlphaFoldDB" id="A0A936K5K4"/>
<keyword evidence="7" id="KW-0648">Protein biosynthesis</keyword>
<dbReference type="Gene3D" id="3.40.50.620">
    <property type="entry name" value="HUPs"/>
    <property type="match status" value="1"/>
</dbReference>